<feature type="transmembrane region" description="Helical" evidence="1">
    <location>
        <begin position="45"/>
        <end position="64"/>
    </location>
</feature>
<dbReference type="RefSeq" id="WP_386073604.1">
    <property type="nucleotide sequence ID" value="NZ_JBHTJT010000007.1"/>
</dbReference>
<accession>A0ABW3IND0</accession>
<dbReference type="PROSITE" id="PS50887">
    <property type="entry name" value="GGDEF"/>
    <property type="match status" value="1"/>
</dbReference>
<dbReference type="InterPro" id="IPR043128">
    <property type="entry name" value="Rev_trsase/Diguanyl_cyclase"/>
</dbReference>
<dbReference type="Pfam" id="PF00563">
    <property type="entry name" value="EAL"/>
    <property type="match status" value="1"/>
</dbReference>
<dbReference type="InterPro" id="IPR029787">
    <property type="entry name" value="Nucleotide_cyclase"/>
</dbReference>
<dbReference type="Gene3D" id="3.30.70.270">
    <property type="match status" value="1"/>
</dbReference>
<sequence>MPSKLEYLLLVALFPASWILGAQFDLFEGLVDYIRLHEEMELDELISAVLVLGLLLPALLGIWNRRLRRHLRSRQLAEQRAQHISRHDALTGLYNRRVMNDALRERIAKARRGGAAPAILLMDLDRFKPVNDLRGHDVGDLILREVARRVKACCGEDELPIRLGGDEFAILAAGTEELGGAGGLPRRILAAMERKFIIGDSELSIGASLGVAIWRDGLDAPLLLRHADQAMYRAKKEGRGRISYFDDALGERLRELAELEAELTAAIEREEIEPYFQPIVQIADRKLVGFEVLARWHHDRLGNVPPDRFIQLAEETGQIAAISWQILRKACIAARDWDPSLTIAFNLSAKQFRDADLSPRIEAILRETGFPAERLEIEITETAIIDDIDRAHEVIDQLRWQGIQISLDDFGTGFSSLATLSRLPFDRLKIDSSFVTTVSQDRQKAKIVAGIISLAGSLDLSVTAEGVETEDTLEMLAGLQCPLGQGYLFDRPMPRDKVDDLLSHGVTWTGAMTHGMQRTVLSGIA</sequence>
<dbReference type="PROSITE" id="PS50883">
    <property type="entry name" value="EAL"/>
    <property type="match status" value="1"/>
</dbReference>
<dbReference type="InterPro" id="IPR052155">
    <property type="entry name" value="Biofilm_reg_signaling"/>
</dbReference>
<feature type="domain" description="EAL" evidence="2">
    <location>
        <begin position="256"/>
        <end position="506"/>
    </location>
</feature>
<keyword evidence="1" id="KW-0812">Transmembrane</keyword>
<keyword evidence="5" id="KW-1185">Reference proteome</keyword>
<dbReference type="InterPro" id="IPR035919">
    <property type="entry name" value="EAL_sf"/>
</dbReference>
<dbReference type="NCBIfam" id="TIGR00254">
    <property type="entry name" value="GGDEF"/>
    <property type="match status" value="1"/>
</dbReference>
<dbReference type="SUPFAM" id="SSF141868">
    <property type="entry name" value="EAL domain-like"/>
    <property type="match status" value="1"/>
</dbReference>
<protein>
    <submittedName>
        <fullName evidence="4">Bifunctional diguanylate cyclase/phosphodiesterase</fullName>
    </submittedName>
</protein>
<dbReference type="Proteomes" id="UP001597108">
    <property type="component" value="Unassembled WGS sequence"/>
</dbReference>
<dbReference type="PANTHER" id="PTHR44757">
    <property type="entry name" value="DIGUANYLATE CYCLASE DGCP"/>
    <property type="match status" value="1"/>
</dbReference>
<proteinExistence type="predicted"/>
<comment type="caution">
    <text evidence="4">The sequence shown here is derived from an EMBL/GenBank/DDBJ whole genome shotgun (WGS) entry which is preliminary data.</text>
</comment>
<evidence type="ECO:0000313" key="4">
    <source>
        <dbReference type="EMBL" id="MFD0979270.1"/>
    </source>
</evidence>
<evidence type="ECO:0000256" key="1">
    <source>
        <dbReference type="SAM" id="Phobius"/>
    </source>
</evidence>
<dbReference type="SUPFAM" id="SSF55073">
    <property type="entry name" value="Nucleotide cyclase"/>
    <property type="match status" value="1"/>
</dbReference>
<dbReference type="SMART" id="SM00267">
    <property type="entry name" value="GGDEF"/>
    <property type="match status" value="1"/>
</dbReference>
<feature type="domain" description="GGDEF" evidence="3">
    <location>
        <begin position="115"/>
        <end position="247"/>
    </location>
</feature>
<reference evidence="5" key="1">
    <citation type="journal article" date="2019" name="Int. J. Syst. Evol. Microbiol.">
        <title>The Global Catalogue of Microorganisms (GCM) 10K type strain sequencing project: providing services to taxonomists for standard genome sequencing and annotation.</title>
        <authorList>
            <consortium name="The Broad Institute Genomics Platform"/>
            <consortium name="The Broad Institute Genome Sequencing Center for Infectious Disease"/>
            <person name="Wu L."/>
            <person name="Ma J."/>
        </authorList>
    </citation>
    <scope>NUCLEOTIDE SEQUENCE [LARGE SCALE GENOMIC DNA]</scope>
    <source>
        <strain evidence="5">CCUG 60524</strain>
    </source>
</reference>
<dbReference type="Gene3D" id="3.20.20.450">
    <property type="entry name" value="EAL domain"/>
    <property type="match status" value="1"/>
</dbReference>
<dbReference type="Pfam" id="PF00990">
    <property type="entry name" value="GGDEF"/>
    <property type="match status" value="1"/>
</dbReference>
<dbReference type="PANTHER" id="PTHR44757:SF2">
    <property type="entry name" value="BIOFILM ARCHITECTURE MAINTENANCE PROTEIN MBAA"/>
    <property type="match status" value="1"/>
</dbReference>
<keyword evidence="1" id="KW-0472">Membrane</keyword>
<dbReference type="SMART" id="SM00052">
    <property type="entry name" value="EAL"/>
    <property type="match status" value="1"/>
</dbReference>
<evidence type="ECO:0000313" key="5">
    <source>
        <dbReference type="Proteomes" id="UP001597108"/>
    </source>
</evidence>
<evidence type="ECO:0000259" key="2">
    <source>
        <dbReference type="PROSITE" id="PS50883"/>
    </source>
</evidence>
<dbReference type="InterPro" id="IPR000160">
    <property type="entry name" value="GGDEF_dom"/>
</dbReference>
<evidence type="ECO:0000259" key="3">
    <source>
        <dbReference type="PROSITE" id="PS50887"/>
    </source>
</evidence>
<dbReference type="EMBL" id="JBHTJT010000007">
    <property type="protein sequence ID" value="MFD0979270.1"/>
    <property type="molecule type" value="Genomic_DNA"/>
</dbReference>
<organism evidence="4 5">
    <name type="scientific">Tropicimonas aquimaris</name>
    <dbReference type="NCBI Taxonomy" id="914152"/>
    <lineage>
        <taxon>Bacteria</taxon>
        <taxon>Pseudomonadati</taxon>
        <taxon>Pseudomonadota</taxon>
        <taxon>Alphaproteobacteria</taxon>
        <taxon>Rhodobacterales</taxon>
        <taxon>Roseobacteraceae</taxon>
        <taxon>Tropicimonas</taxon>
    </lineage>
</organism>
<name>A0ABW3IND0_9RHOB</name>
<dbReference type="CDD" id="cd01948">
    <property type="entry name" value="EAL"/>
    <property type="match status" value="1"/>
</dbReference>
<keyword evidence="1" id="KW-1133">Transmembrane helix</keyword>
<gene>
    <name evidence="4" type="ORF">ACFQ2S_06335</name>
</gene>
<dbReference type="InterPro" id="IPR001633">
    <property type="entry name" value="EAL_dom"/>
</dbReference>
<dbReference type="CDD" id="cd01949">
    <property type="entry name" value="GGDEF"/>
    <property type="match status" value="1"/>
</dbReference>